<protein>
    <submittedName>
        <fullName evidence="1">Uncharacterized protein</fullName>
    </submittedName>
</protein>
<sequence>MLDPSPLLYSNVSVQPIVCLLPETYQPMAIISLSHLQGRFSPTSIAAETASGTTPPLHILPTNQETLFHQGPCISGHIVRSRYGMEERFAFRFPVMSTVLYRRREVGAPVHLQDLLPRNSGGMEQTRTVTCKMLITMGNDRHTHIVLCVGENRWPRSDTIRQAALDTKTTISQEK</sequence>
<comment type="caution">
    <text evidence="1">The sequence shown here is derived from an EMBL/GenBank/DDBJ whole genome shotgun (WGS) entry which is preliminary data.</text>
</comment>
<dbReference type="AlphaFoldDB" id="A0A8X6W158"/>
<evidence type="ECO:0000313" key="1">
    <source>
        <dbReference type="EMBL" id="GFY26140.1"/>
    </source>
</evidence>
<proteinExistence type="predicted"/>
<dbReference type="EMBL" id="BMAU01021374">
    <property type="protein sequence ID" value="GFY26140.1"/>
    <property type="molecule type" value="Genomic_DNA"/>
</dbReference>
<name>A0A8X6W158_TRICX</name>
<gene>
    <name evidence="1" type="ORF">TNCV_354561</name>
</gene>
<evidence type="ECO:0000313" key="2">
    <source>
        <dbReference type="Proteomes" id="UP000887159"/>
    </source>
</evidence>
<reference evidence="1" key="1">
    <citation type="submission" date="2020-08" db="EMBL/GenBank/DDBJ databases">
        <title>Multicomponent nature underlies the extraordinary mechanical properties of spider dragline silk.</title>
        <authorList>
            <person name="Kono N."/>
            <person name="Nakamura H."/>
            <person name="Mori M."/>
            <person name="Yoshida Y."/>
            <person name="Ohtoshi R."/>
            <person name="Malay A.D."/>
            <person name="Moran D.A.P."/>
            <person name="Tomita M."/>
            <person name="Numata K."/>
            <person name="Arakawa K."/>
        </authorList>
    </citation>
    <scope>NUCLEOTIDE SEQUENCE</scope>
</reference>
<organism evidence="1 2">
    <name type="scientific">Trichonephila clavipes</name>
    <name type="common">Golden silk orbweaver</name>
    <name type="synonym">Nephila clavipes</name>
    <dbReference type="NCBI Taxonomy" id="2585209"/>
    <lineage>
        <taxon>Eukaryota</taxon>
        <taxon>Metazoa</taxon>
        <taxon>Ecdysozoa</taxon>
        <taxon>Arthropoda</taxon>
        <taxon>Chelicerata</taxon>
        <taxon>Arachnida</taxon>
        <taxon>Araneae</taxon>
        <taxon>Araneomorphae</taxon>
        <taxon>Entelegynae</taxon>
        <taxon>Araneoidea</taxon>
        <taxon>Nephilidae</taxon>
        <taxon>Trichonephila</taxon>
    </lineage>
</organism>
<keyword evidence="2" id="KW-1185">Reference proteome</keyword>
<accession>A0A8X6W158</accession>
<dbReference type="Proteomes" id="UP000887159">
    <property type="component" value="Unassembled WGS sequence"/>
</dbReference>